<name>A0AAW2H684_9NEOP</name>
<sequence>MLIQVEETPNPLSLKFIPEGLVSEEPLEINNLEDAIISPLAMDLFRIEGVKRVFLGQDFISVTIDKETHWEYLKPQIIACISDYFATNQSIIDYNNDEGIEGEIKNLLEERIRPAVAMDGGDVVFKGFKDGKVYLKLLGACSGCPSSSITLKNGIENMLKYFIPEVKEVIAVEE</sequence>
<dbReference type="PANTHER" id="PTHR11178:SF1">
    <property type="entry name" value="NFU1 IRON-SULFUR CLUSTER SCAFFOLD HOMOLOG, MITOCHONDRIAL"/>
    <property type="match status" value="1"/>
</dbReference>
<evidence type="ECO:0000256" key="2">
    <source>
        <dbReference type="ARBA" id="ARBA00006420"/>
    </source>
</evidence>
<dbReference type="PANTHER" id="PTHR11178">
    <property type="entry name" value="IRON-SULFUR CLUSTER SCAFFOLD PROTEIN NFU-RELATED"/>
    <property type="match status" value="1"/>
</dbReference>
<evidence type="ECO:0000259" key="5">
    <source>
        <dbReference type="SMART" id="SM00932"/>
    </source>
</evidence>
<keyword evidence="4" id="KW-0479">Metal-binding</keyword>
<dbReference type="SUPFAM" id="SSF110836">
    <property type="entry name" value="Hypothetical protein SAV1430"/>
    <property type="match status" value="1"/>
</dbReference>
<dbReference type="Gene3D" id="3.30.1370.70">
    <property type="entry name" value="Scaffold protein Nfu/NifU, N-terminal domain"/>
    <property type="match status" value="1"/>
</dbReference>
<dbReference type="InterPro" id="IPR035433">
    <property type="entry name" value="NFU1-like"/>
</dbReference>
<dbReference type="GO" id="GO:0005506">
    <property type="term" value="F:iron ion binding"/>
    <property type="evidence" value="ECO:0007669"/>
    <property type="project" value="InterPro"/>
</dbReference>
<dbReference type="Gene3D" id="3.30.300.130">
    <property type="entry name" value="Fe-S cluster assembly (FSCA)"/>
    <property type="match status" value="1"/>
</dbReference>
<accession>A0AAW2H684</accession>
<proteinExistence type="inferred from homology"/>
<dbReference type="FunFam" id="3.30.300.130:FF:000001">
    <property type="entry name" value="NFU1 iron-sulfur cluster scaffold"/>
    <property type="match status" value="1"/>
</dbReference>
<gene>
    <name evidence="6" type="ORF">PYX00_011145</name>
</gene>
<evidence type="ECO:0000256" key="4">
    <source>
        <dbReference type="ARBA" id="ARBA00023014"/>
    </source>
</evidence>
<dbReference type="InterPro" id="IPR036498">
    <property type="entry name" value="Nfu/NifU_N_sf"/>
</dbReference>
<dbReference type="SUPFAM" id="SSF117916">
    <property type="entry name" value="Fe-S cluster assembly (FSCA) domain-like"/>
    <property type="match status" value="1"/>
</dbReference>
<reference evidence="6" key="1">
    <citation type="journal article" date="2024" name="Gigascience">
        <title>Chromosome-level genome of the poultry shaft louse Menopon gallinae provides insight into the host-switching and adaptive evolution of parasitic lice.</title>
        <authorList>
            <person name="Xu Y."/>
            <person name="Ma L."/>
            <person name="Liu S."/>
            <person name="Liang Y."/>
            <person name="Liu Q."/>
            <person name="He Z."/>
            <person name="Tian L."/>
            <person name="Duan Y."/>
            <person name="Cai W."/>
            <person name="Li H."/>
            <person name="Song F."/>
        </authorList>
    </citation>
    <scope>NUCLEOTIDE SEQUENCE</scope>
    <source>
        <strain evidence="6">Cailab_2023a</strain>
    </source>
</reference>
<dbReference type="GO" id="GO:0051536">
    <property type="term" value="F:iron-sulfur cluster binding"/>
    <property type="evidence" value="ECO:0007669"/>
    <property type="project" value="UniProtKB-KW"/>
</dbReference>
<dbReference type="Pfam" id="PF08712">
    <property type="entry name" value="Nfu_N"/>
    <property type="match status" value="1"/>
</dbReference>
<protein>
    <recommendedName>
        <fullName evidence="3">NFU1 iron-sulfur cluster scaffold homolog, mitochondrial</fullName>
    </recommendedName>
</protein>
<dbReference type="InterPro" id="IPR034904">
    <property type="entry name" value="FSCA_dom_sf"/>
</dbReference>
<evidence type="ECO:0000313" key="6">
    <source>
        <dbReference type="EMBL" id="KAL0263844.1"/>
    </source>
</evidence>
<dbReference type="Pfam" id="PF01106">
    <property type="entry name" value="NifU"/>
    <property type="match status" value="1"/>
</dbReference>
<evidence type="ECO:0000256" key="3">
    <source>
        <dbReference type="ARBA" id="ARBA00018782"/>
    </source>
</evidence>
<dbReference type="GO" id="GO:0016226">
    <property type="term" value="P:iron-sulfur cluster assembly"/>
    <property type="evidence" value="ECO:0007669"/>
    <property type="project" value="InterPro"/>
</dbReference>
<comment type="function">
    <text evidence="1">Molecular scaffold for [Fe-S] cluster assembly of mitochondrial iron-sulfur proteins.</text>
</comment>
<dbReference type="EMBL" id="JARGDH010000093">
    <property type="protein sequence ID" value="KAL0263844.1"/>
    <property type="molecule type" value="Genomic_DNA"/>
</dbReference>
<dbReference type="InterPro" id="IPR001075">
    <property type="entry name" value="NIF_FeS_clus_asmbl_NifU_C"/>
</dbReference>
<evidence type="ECO:0000256" key="1">
    <source>
        <dbReference type="ARBA" id="ARBA00002175"/>
    </source>
</evidence>
<dbReference type="InterPro" id="IPR014824">
    <property type="entry name" value="Nfu/NifU_N"/>
</dbReference>
<comment type="similarity">
    <text evidence="2">Belongs to the NifU family.</text>
</comment>
<comment type="caution">
    <text evidence="6">The sequence shown here is derived from an EMBL/GenBank/DDBJ whole genome shotgun (WGS) entry which is preliminary data.</text>
</comment>
<keyword evidence="4" id="KW-0408">Iron</keyword>
<dbReference type="PIRSF" id="PIRSF036773">
    <property type="entry name" value="HIRIP5"/>
    <property type="match status" value="1"/>
</dbReference>
<dbReference type="AlphaFoldDB" id="A0AAW2H684"/>
<organism evidence="6">
    <name type="scientific">Menopon gallinae</name>
    <name type="common">poultry shaft louse</name>
    <dbReference type="NCBI Taxonomy" id="328185"/>
    <lineage>
        <taxon>Eukaryota</taxon>
        <taxon>Metazoa</taxon>
        <taxon>Ecdysozoa</taxon>
        <taxon>Arthropoda</taxon>
        <taxon>Hexapoda</taxon>
        <taxon>Insecta</taxon>
        <taxon>Pterygota</taxon>
        <taxon>Neoptera</taxon>
        <taxon>Paraneoptera</taxon>
        <taxon>Psocodea</taxon>
        <taxon>Troctomorpha</taxon>
        <taxon>Phthiraptera</taxon>
        <taxon>Amblycera</taxon>
        <taxon>Menoponidae</taxon>
        <taxon>Menopon</taxon>
    </lineage>
</organism>
<dbReference type="SMART" id="SM00932">
    <property type="entry name" value="Nfu_N"/>
    <property type="match status" value="1"/>
</dbReference>
<feature type="domain" description="Scaffold protein Nfu/NifU N-terminal" evidence="5">
    <location>
        <begin position="3"/>
        <end position="88"/>
    </location>
</feature>
<keyword evidence="4" id="KW-0411">Iron-sulfur</keyword>